<comment type="similarity">
    <text evidence="1">Belongs to the bacterial solute-binding protein ModA family.</text>
</comment>
<dbReference type="Pfam" id="PF13531">
    <property type="entry name" value="SBP_bac_11"/>
    <property type="match status" value="1"/>
</dbReference>
<evidence type="ECO:0000256" key="3">
    <source>
        <dbReference type="ARBA" id="ARBA00022729"/>
    </source>
</evidence>
<keyword evidence="6" id="KW-1185">Reference proteome</keyword>
<gene>
    <name evidence="5" type="ORF">QO011_003636</name>
</gene>
<dbReference type="CDD" id="cd13536">
    <property type="entry name" value="PBP2_EcModA"/>
    <property type="match status" value="1"/>
</dbReference>
<evidence type="ECO:0000313" key="5">
    <source>
        <dbReference type="EMBL" id="MDQ0470617.1"/>
    </source>
</evidence>
<evidence type="ECO:0000256" key="1">
    <source>
        <dbReference type="ARBA" id="ARBA00009175"/>
    </source>
</evidence>
<dbReference type="InterPro" id="IPR050682">
    <property type="entry name" value="ModA/WtpA"/>
</dbReference>
<dbReference type="PANTHER" id="PTHR30632">
    <property type="entry name" value="MOLYBDATE-BINDING PERIPLASMIC PROTEIN"/>
    <property type="match status" value="1"/>
</dbReference>
<dbReference type="SUPFAM" id="SSF53850">
    <property type="entry name" value="Periplasmic binding protein-like II"/>
    <property type="match status" value="1"/>
</dbReference>
<protein>
    <submittedName>
        <fullName evidence="5">Molybdate transport system substrate-binding protein</fullName>
    </submittedName>
</protein>
<dbReference type="EMBL" id="JAUSVX010000006">
    <property type="protein sequence ID" value="MDQ0470617.1"/>
    <property type="molecule type" value="Genomic_DNA"/>
</dbReference>
<reference evidence="5 6" key="1">
    <citation type="submission" date="2023-07" db="EMBL/GenBank/DDBJ databases">
        <title>Genomic Encyclopedia of Type Strains, Phase IV (KMG-IV): sequencing the most valuable type-strain genomes for metagenomic binning, comparative biology and taxonomic classification.</title>
        <authorList>
            <person name="Goeker M."/>
        </authorList>
    </citation>
    <scope>NUCLEOTIDE SEQUENCE [LARGE SCALE GENOMIC DNA]</scope>
    <source>
        <strain evidence="5 6">DSM 19619</strain>
    </source>
</reference>
<feature type="chain" id="PRO_5045215239" evidence="4">
    <location>
        <begin position="25"/>
        <end position="257"/>
    </location>
</feature>
<dbReference type="InterPro" id="IPR005950">
    <property type="entry name" value="ModA"/>
</dbReference>
<evidence type="ECO:0000256" key="2">
    <source>
        <dbReference type="ARBA" id="ARBA00022723"/>
    </source>
</evidence>
<name>A0ABU0J8L6_9HYPH</name>
<organism evidence="5 6">
    <name type="scientific">Labrys wisconsinensis</name>
    <dbReference type="NCBI Taxonomy" id="425677"/>
    <lineage>
        <taxon>Bacteria</taxon>
        <taxon>Pseudomonadati</taxon>
        <taxon>Pseudomonadota</taxon>
        <taxon>Alphaproteobacteria</taxon>
        <taxon>Hyphomicrobiales</taxon>
        <taxon>Xanthobacteraceae</taxon>
        <taxon>Labrys</taxon>
    </lineage>
</organism>
<dbReference type="NCBIfam" id="TIGR01256">
    <property type="entry name" value="modA"/>
    <property type="match status" value="1"/>
</dbReference>
<evidence type="ECO:0000313" key="6">
    <source>
        <dbReference type="Proteomes" id="UP001242480"/>
    </source>
</evidence>
<evidence type="ECO:0000256" key="4">
    <source>
        <dbReference type="SAM" id="SignalP"/>
    </source>
</evidence>
<sequence>MIRVSRRWISAAFVALALTAPARAAETVTVFAAASLKNALDDAAAAFKTKTGIEIKASYAASSALVKQIEQGAPADLFASADTNWMDYADKHGLIQQQSRIHLLGNALVVIAPKDSKVESLPLTTADFDKALGDGKWATGTVTSVPCGIYAKQSLTKLGMWSAAEPKLAQTDNVRAALQFVSRGEAALGVVYQTDANADPGVKVVATFPEDTHEPIVYPFALTKEAKGEAPGKFLAFLASDEAKPFFEKQGFVLLKR</sequence>
<dbReference type="Gene3D" id="3.40.190.10">
    <property type="entry name" value="Periplasmic binding protein-like II"/>
    <property type="match status" value="2"/>
</dbReference>
<keyword evidence="2" id="KW-0479">Metal-binding</keyword>
<dbReference type="PIRSF" id="PIRSF004846">
    <property type="entry name" value="ModA"/>
    <property type="match status" value="1"/>
</dbReference>
<dbReference type="PANTHER" id="PTHR30632:SF17">
    <property type="entry name" value="MOLYBDATE-BINDING PROTEIN MODA"/>
    <property type="match status" value="1"/>
</dbReference>
<comment type="caution">
    <text evidence="5">The sequence shown here is derived from an EMBL/GenBank/DDBJ whole genome shotgun (WGS) entry which is preliminary data.</text>
</comment>
<feature type="signal peptide" evidence="4">
    <location>
        <begin position="1"/>
        <end position="24"/>
    </location>
</feature>
<proteinExistence type="inferred from homology"/>
<dbReference type="Proteomes" id="UP001242480">
    <property type="component" value="Unassembled WGS sequence"/>
</dbReference>
<accession>A0ABU0J8L6</accession>
<dbReference type="NCBIfam" id="NF007958">
    <property type="entry name" value="PRK10677.1"/>
    <property type="match status" value="1"/>
</dbReference>
<dbReference type="RefSeq" id="WP_307274725.1">
    <property type="nucleotide sequence ID" value="NZ_JAUSVX010000006.1"/>
</dbReference>
<keyword evidence="3 4" id="KW-0732">Signal</keyword>